<protein>
    <submittedName>
        <fullName evidence="1">Uncharacterized protein</fullName>
    </submittedName>
</protein>
<evidence type="ECO:0000313" key="2">
    <source>
        <dbReference type="Proteomes" id="UP000002630"/>
    </source>
</evidence>
<dbReference type="EMBL" id="FN648291">
    <property type="protein sequence ID" value="CBJ25993.1"/>
    <property type="molecule type" value="Genomic_DNA"/>
</dbReference>
<organism evidence="1 2">
    <name type="scientific">Ectocarpus siliculosus</name>
    <name type="common">Brown alga</name>
    <name type="synonym">Conferva siliculosa</name>
    <dbReference type="NCBI Taxonomy" id="2880"/>
    <lineage>
        <taxon>Eukaryota</taxon>
        <taxon>Sar</taxon>
        <taxon>Stramenopiles</taxon>
        <taxon>Ochrophyta</taxon>
        <taxon>PX clade</taxon>
        <taxon>Phaeophyceae</taxon>
        <taxon>Ectocarpales</taxon>
        <taxon>Ectocarpaceae</taxon>
        <taxon>Ectocarpus</taxon>
    </lineage>
</organism>
<dbReference type="AlphaFoldDB" id="D7FNI2"/>
<gene>
    <name evidence="1" type="ORF">Esi_0018_0061</name>
</gene>
<accession>D7FNI2</accession>
<name>D7FNI2_ECTSI</name>
<sequence length="474" mass="51339">MQADATDMETQVPGAASSSLTQFDNRESAEIDSFMGELNFCLGPSDSVLSGPSLLKDLNTATNKIVKNLLILNSPEDSEPAMRDALKIEADFDAQHSESPQYPAAKAYLSCVRQLAIEGCPAVETLDALSEVYKPAFRRVAGALSDFGCTITPGDDSAGRIRPVDKDICLSILDYAVPAREQEGTTPTRALNTLVNRVVRTVCVGSDEDLQALAREMESKHNKFMTKCFGKGSWQGTQEDMFYHALVNLVKNGLTDEGVPALSGAYLNSYQRLMGILVQEVGTRSTPASEMVLKSFLAWEREIRKELTEPAWKSRPSDLVGSWALNTSGWDGLTDLPVDSSAAGGGTTDGMVDLGLSDLVVSFRKDGTVQIPVEKGVGLQWRVEPGPTHLDTIYFEMIPAAPKVKASSKAGAGGATTLSYTGYVDRGARIEARFSKRFLKMTGRMTSVERGQERPSTRFAMRLVARGEGIGLLE</sequence>
<evidence type="ECO:0000313" key="1">
    <source>
        <dbReference type="EMBL" id="CBJ25993.1"/>
    </source>
</evidence>
<reference evidence="1 2" key="1">
    <citation type="journal article" date="2010" name="Nature">
        <title>The Ectocarpus genome and the independent evolution of multicellularity in brown algae.</title>
        <authorList>
            <person name="Cock J.M."/>
            <person name="Sterck L."/>
            <person name="Rouze P."/>
            <person name="Scornet D."/>
            <person name="Allen A.E."/>
            <person name="Amoutzias G."/>
            <person name="Anthouard V."/>
            <person name="Artiguenave F."/>
            <person name="Aury J.M."/>
            <person name="Badger J.H."/>
            <person name="Beszteri B."/>
            <person name="Billiau K."/>
            <person name="Bonnet E."/>
            <person name="Bothwell J.H."/>
            <person name="Bowler C."/>
            <person name="Boyen C."/>
            <person name="Brownlee C."/>
            <person name="Carrano C.J."/>
            <person name="Charrier B."/>
            <person name="Cho G.Y."/>
            <person name="Coelho S.M."/>
            <person name="Collen J."/>
            <person name="Corre E."/>
            <person name="Da Silva C."/>
            <person name="Delage L."/>
            <person name="Delaroque N."/>
            <person name="Dittami S.M."/>
            <person name="Doulbeau S."/>
            <person name="Elias M."/>
            <person name="Farnham G."/>
            <person name="Gachon C.M."/>
            <person name="Gschloessl B."/>
            <person name="Heesch S."/>
            <person name="Jabbari K."/>
            <person name="Jubin C."/>
            <person name="Kawai H."/>
            <person name="Kimura K."/>
            <person name="Kloareg B."/>
            <person name="Kupper F.C."/>
            <person name="Lang D."/>
            <person name="Le Bail A."/>
            <person name="Leblanc C."/>
            <person name="Lerouge P."/>
            <person name="Lohr M."/>
            <person name="Lopez P.J."/>
            <person name="Martens C."/>
            <person name="Maumus F."/>
            <person name="Michel G."/>
            <person name="Miranda-Saavedra D."/>
            <person name="Morales J."/>
            <person name="Moreau H."/>
            <person name="Motomura T."/>
            <person name="Nagasato C."/>
            <person name="Napoli C.A."/>
            <person name="Nelson D.R."/>
            <person name="Nyvall-Collen P."/>
            <person name="Peters A.F."/>
            <person name="Pommier C."/>
            <person name="Potin P."/>
            <person name="Poulain J."/>
            <person name="Quesneville H."/>
            <person name="Read B."/>
            <person name="Rensing S.A."/>
            <person name="Ritter A."/>
            <person name="Rousvoal S."/>
            <person name="Samanta M."/>
            <person name="Samson G."/>
            <person name="Schroeder D.C."/>
            <person name="Segurens B."/>
            <person name="Strittmatter M."/>
            <person name="Tonon T."/>
            <person name="Tregear J.W."/>
            <person name="Valentin K."/>
            <person name="von Dassow P."/>
            <person name="Yamagishi T."/>
            <person name="Van de Peer Y."/>
            <person name="Wincker P."/>
        </authorList>
    </citation>
    <scope>NUCLEOTIDE SEQUENCE [LARGE SCALE GENOMIC DNA]</scope>
    <source>
        <strain evidence="2">Ec32 / CCAP1310/4</strain>
    </source>
</reference>
<proteinExistence type="predicted"/>
<dbReference type="eggNOG" id="ENOG502S85K">
    <property type="taxonomic scope" value="Eukaryota"/>
</dbReference>
<keyword evidence="2" id="KW-1185">Reference proteome</keyword>
<dbReference type="EMBL" id="FN649727">
    <property type="protein sequence ID" value="CBJ25993.1"/>
    <property type="molecule type" value="Genomic_DNA"/>
</dbReference>
<dbReference type="InParanoid" id="D7FNI2"/>
<dbReference type="Proteomes" id="UP000002630">
    <property type="component" value="Linkage Group LG02"/>
</dbReference>
<dbReference type="OrthoDB" id="41313at2759"/>